<protein>
    <submittedName>
        <fullName evidence="1">Uncharacterized protein</fullName>
    </submittedName>
</protein>
<accession>A0ABZ0L7A4</accession>
<sequence>MTSHFTQEAFHKIIEELTKNFPMSEIDLDENALKSFVYLDAKTINLLLLYILMNKELQMTRLNARSQPNSSQKSMGEQIDRMISENEKIFGELINELKSGL</sequence>
<dbReference type="EMBL" id="CP129118">
    <property type="protein sequence ID" value="WOV87808.1"/>
    <property type="molecule type" value="Genomic_DNA"/>
</dbReference>
<dbReference type="RefSeq" id="WP_317968261.1">
    <property type="nucleotide sequence ID" value="NZ_CP129118.1"/>
</dbReference>
<evidence type="ECO:0000313" key="1">
    <source>
        <dbReference type="EMBL" id="WOV87808.1"/>
    </source>
</evidence>
<keyword evidence="2" id="KW-1185">Reference proteome</keyword>
<name>A0ABZ0L7A4_9BACL</name>
<organism evidence="1 2">
    <name type="scientific">Sporosarcina oncorhynchi</name>
    <dbReference type="NCBI Taxonomy" id="3056444"/>
    <lineage>
        <taxon>Bacteria</taxon>
        <taxon>Bacillati</taxon>
        <taxon>Bacillota</taxon>
        <taxon>Bacilli</taxon>
        <taxon>Bacillales</taxon>
        <taxon>Caryophanaceae</taxon>
        <taxon>Sporosarcina</taxon>
    </lineage>
</organism>
<reference evidence="1 2" key="1">
    <citation type="submission" date="2023-06" db="EMBL/GenBank/DDBJ databases">
        <title>Sporosarcina sp. nov., isolated from Korean tranditional fermented seafood 'Jeotgal'.</title>
        <authorList>
            <person name="Yang A.I."/>
            <person name="Shin N.-R."/>
        </authorList>
    </citation>
    <scope>NUCLEOTIDE SEQUENCE [LARGE SCALE GENOMIC DNA]</scope>
    <source>
        <strain evidence="1 2">T2O-4</strain>
    </source>
</reference>
<gene>
    <name evidence="1" type="ORF">QWT69_01415</name>
</gene>
<proteinExistence type="predicted"/>
<dbReference type="Proteomes" id="UP001303902">
    <property type="component" value="Chromosome"/>
</dbReference>
<evidence type="ECO:0000313" key="2">
    <source>
        <dbReference type="Proteomes" id="UP001303902"/>
    </source>
</evidence>